<dbReference type="PANTHER" id="PTHR41368:SF1">
    <property type="entry name" value="PROTEIN YGHO"/>
    <property type="match status" value="1"/>
</dbReference>
<keyword evidence="2" id="KW-1185">Reference proteome</keyword>
<evidence type="ECO:0000313" key="1">
    <source>
        <dbReference type="EMBL" id="MET4683539.1"/>
    </source>
</evidence>
<proteinExistence type="predicted"/>
<dbReference type="RefSeq" id="WP_354088458.1">
    <property type="nucleotide sequence ID" value="NZ_JBEPTF010000001.1"/>
</dbReference>
<protein>
    <submittedName>
        <fullName evidence="1">GNAT superfamily N-acetyltransferase</fullName>
    </submittedName>
</protein>
<dbReference type="InterPro" id="IPR039968">
    <property type="entry name" value="BcerS-like"/>
</dbReference>
<organism evidence="1 2">
    <name type="scientific">Brevundimonas faecalis</name>
    <dbReference type="NCBI Taxonomy" id="947378"/>
    <lineage>
        <taxon>Bacteria</taxon>
        <taxon>Pseudomonadati</taxon>
        <taxon>Pseudomonadota</taxon>
        <taxon>Alphaproteobacteria</taxon>
        <taxon>Caulobacterales</taxon>
        <taxon>Caulobacteraceae</taxon>
        <taxon>Brevundimonas</taxon>
    </lineage>
</organism>
<dbReference type="Proteomes" id="UP001549313">
    <property type="component" value="Unassembled WGS sequence"/>
</dbReference>
<reference evidence="1 2" key="1">
    <citation type="submission" date="2024-06" db="EMBL/GenBank/DDBJ databases">
        <title>Sorghum-associated microbial communities from plants grown in Nebraska, USA.</title>
        <authorList>
            <person name="Schachtman D."/>
        </authorList>
    </citation>
    <scope>NUCLEOTIDE SEQUENCE [LARGE SCALE GENOMIC DNA]</scope>
    <source>
        <strain evidence="1 2">2814</strain>
    </source>
</reference>
<dbReference type="Gene3D" id="3.40.630.30">
    <property type="match status" value="1"/>
</dbReference>
<dbReference type="EMBL" id="JBEPTF010000001">
    <property type="protein sequence ID" value="MET4683539.1"/>
    <property type="molecule type" value="Genomic_DNA"/>
</dbReference>
<dbReference type="PANTHER" id="PTHR41368">
    <property type="entry name" value="PROTEIN YGHO"/>
    <property type="match status" value="1"/>
</dbReference>
<gene>
    <name evidence="1" type="ORF">ABIE19_001448</name>
</gene>
<evidence type="ECO:0000313" key="2">
    <source>
        <dbReference type="Proteomes" id="UP001549313"/>
    </source>
</evidence>
<accession>A0ABV2RAD6</accession>
<name>A0ABV2RAD6_9CAUL</name>
<comment type="caution">
    <text evidence="1">The sequence shown here is derived from an EMBL/GenBank/DDBJ whole genome shotgun (WGS) entry which is preliminary data.</text>
</comment>
<sequence>MSLTLLRNDFEAFFRTPFAVYPRDTPYVSPMRSDLKRYLDPRKNPLLKAGGALEALTVLRDGRPVARATAHRHPASNARHGLSRSYFGFLDAADDPEALSLLFREVETFARRHGDTEVMGPFNLTAMQQVGLVTEGFEHAPFTDMVWSPPWLPTRLEELGYSAEFPMSTFHFSPADVDRNRLLSPGAKAILESDDWTFAPIDRKRFKVRMEEARLCLNAGFDANPMFVPLSAEEFEFQAGEMMWVLDPALSSVIHYKGRPMGVVICIPDLNPFVKGAGATYGPRALWSWLKMRNRPKRAVIILYSVLPEAQGQGVNPAMLWRVVGALQQRGYVDCGGTWIADVNGASLRQLERIGGERLHRTHLFRKTLTEVEA</sequence>
<dbReference type="InterPro" id="IPR016181">
    <property type="entry name" value="Acyl_CoA_acyltransferase"/>
</dbReference>
<dbReference type="SUPFAM" id="SSF55729">
    <property type="entry name" value="Acyl-CoA N-acyltransferases (Nat)"/>
    <property type="match status" value="1"/>
</dbReference>